<reference evidence="1 2" key="1">
    <citation type="submission" date="2019-12" db="EMBL/GenBank/DDBJ databases">
        <authorList>
            <person name="Alioto T."/>
            <person name="Alioto T."/>
            <person name="Gomez Garrido J."/>
        </authorList>
    </citation>
    <scope>NUCLEOTIDE SEQUENCE [LARGE SCALE GENOMIC DNA]</scope>
</reference>
<accession>A0A8S0RNT1</accession>
<feature type="non-terminal residue" evidence="1">
    <location>
        <position position="1"/>
    </location>
</feature>
<dbReference type="EMBL" id="CACTIH010003657">
    <property type="protein sequence ID" value="CAA2980871.1"/>
    <property type="molecule type" value="Genomic_DNA"/>
</dbReference>
<dbReference type="AlphaFoldDB" id="A0A8S0RNT1"/>
<sequence>RDFSQIQVDCRTHRQYQPAFIVSFTFALLTTTIRRQFALSFNPRQNRPSHSPSSLGAILNSTTPPSLAVISVFV</sequence>
<keyword evidence="2" id="KW-1185">Reference proteome</keyword>
<dbReference type="Gramene" id="OE9A059213T1">
    <property type="protein sequence ID" value="OE9A059213C1"/>
    <property type="gene ID" value="OE9A059213"/>
</dbReference>
<gene>
    <name evidence="1" type="ORF">OLEA9_A059213</name>
</gene>
<feature type="non-terminal residue" evidence="1">
    <location>
        <position position="74"/>
    </location>
</feature>
<proteinExistence type="predicted"/>
<name>A0A8S0RNT1_OLEEU</name>
<evidence type="ECO:0000313" key="2">
    <source>
        <dbReference type="Proteomes" id="UP000594638"/>
    </source>
</evidence>
<evidence type="ECO:0000313" key="1">
    <source>
        <dbReference type="EMBL" id="CAA2980871.1"/>
    </source>
</evidence>
<organism evidence="1 2">
    <name type="scientific">Olea europaea subsp. europaea</name>
    <dbReference type="NCBI Taxonomy" id="158383"/>
    <lineage>
        <taxon>Eukaryota</taxon>
        <taxon>Viridiplantae</taxon>
        <taxon>Streptophyta</taxon>
        <taxon>Embryophyta</taxon>
        <taxon>Tracheophyta</taxon>
        <taxon>Spermatophyta</taxon>
        <taxon>Magnoliopsida</taxon>
        <taxon>eudicotyledons</taxon>
        <taxon>Gunneridae</taxon>
        <taxon>Pentapetalae</taxon>
        <taxon>asterids</taxon>
        <taxon>lamiids</taxon>
        <taxon>Lamiales</taxon>
        <taxon>Oleaceae</taxon>
        <taxon>Oleeae</taxon>
        <taxon>Olea</taxon>
    </lineage>
</organism>
<protein>
    <submittedName>
        <fullName evidence="1">Uncharacterized protein</fullName>
    </submittedName>
</protein>
<dbReference type="Proteomes" id="UP000594638">
    <property type="component" value="Unassembled WGS sequence"/>
</dbReference>
<comment type="caution">
    <text evidence="1">The sequence shown here is derived from an EMBL/GenBank/DDBJ whole genome shotgun (WGS) entry which is preliminary data.</text>
</comment>